<keyword evidence="4" id="KW-1185">Reference proteome</keyword>
<keyword evidence="1" id="KW-0732">Signal</keyword>
<dbReference type="Proteomes" id="UP000324832">
    <property type="component" value="Unassembled WGS sequence"/>
</dbReference>
<gene>
    <name evidence="3" type="ORF">LSINAPIS_LOCUS3673</name>
</gene>
<dbReference type="InterPro" id="IPR007110">
    <property type="entry name" value="Ig-like_dom"/>
</dbReference>
<evidence type="ECO:0000313" key="4">
    <source>
        <dbReference type="Proteomes" id="UP000324832"/>
    </source>
</evidence>
<name>A0A5E4PXX1_9NEOP</name>
<accession>A0A5E4PXX1</accession>
<feature type="domain" description="Ig-like" evidence="2">
    <location>
        <begin position="9"/>
        <end position="70"/>
    </location>
</feature>
<reference evidence="3 4" key="1">
    <citation type="submission" date="2017-07" db="EMBL/GenBank/DDBJ databases">
        <authorList>
            <person name="Talla V."/>
            <person name="Backstrom N."/>
        </authorList>
    </citation>
    <scope>NUCLEOTIDE SEQUENCE [LARGE SCALE GENOMIC DNA]</scope>
</reference>
<feature type="chain" id="PRO_5022934776" description="Ig-like domain-containing protein" evidence="1">
    <location>
        <begin position="23"/>
        <end position="70"/>
    </location>
</feature>
<dbReference type="EMBL" id="FZQP02000892">
    <property type="protein sequence ID" value="VVC90851.1"/>
    <property type="molecule type" value="Genomic_DNA"/>
</dbReference>
<evidence type="ECO:0000313" key="3">
    <source>
        <dbReference type="EMBL" id="VVC90851.1"/>
    </source>
</evidence>
<protein>
    <recommendedName>
        <fullName evidence="2">Ig-like domain-containing protein</fullName>
    </recommendedName>
</protein>
<evidence type="ECO:0000256" key="1">
    <source>
        <dbReference type="SAM" id="SignalP"/>
    </source>
</evidence>
<feature type="signal peptide" evidence="1">
    <location>
        <begin position="1"/>
        <end position="22"/>
    </location>
</feature>
<evidence type="ECO:0000259" key="2">
    <source>
        <dbReference type="PROSITE" id="PS50835"/>
    </source>
</evidence>
<dbReference type="PROSITE" id="PS50835">
    <property type="entry name" value="IG_LIKE"/>
    <property type="match status" value="1"/>
</dbReference>
<organism evidence="3 4">
    <name type="scientific">Leptidea sinapis</name>
    <dbReference type="NCBI Taxonomy" id="189913"/>
    <lineage>
        <taxon>Eukaryota</taxon>
        <taxon>Metazoa</taxon>
        <taxon>Ecdysozoa</taxon>
        <taxon>Arthropoda</taxon>
        <taxon>Hexapoda</taxon>
        <taxon>Insecta</taxon>
        <taxon>Pterygota</taxon>
        <taxon>Neoptera</taxon>
        <taxon>Endopterygota</taxon>
        <taxon>Lepidoptera</taxon>
        <taxon>Glossata</taxon>
        <taxon>Ditrysia</taxon>
        <taxon>Papilionoidea</taxon>
        <taxon>Pieridae</taxon>
        <taxon>Dismorphiinae</taxon>
        <taxon>Leptidea</taxon>
    </lineage>
</organism>
<dbReference type="AlphaFoldDB" id="A0A5E4PXX1"/>
<sequence>MFVRGILVPLFCLGIEVSRVLGEEVEIRQIAADKGTNVTIPCGTEETLPSSEVQWVYRGNRTHHEILVSS</sequence>
<proteinExistence type="predicted"/>